<feature type="binding site" evidence="6">
    <location>
        <position position="226"/>
    </location>
    <ligand>
        <name>(6S)-NADPHX</name>
        <dbReference type="ChEBI" id="CHEBI:64076"/>
    </ligand>
</feature>
<dbReference type="GO" id="GO:0005524">
    <property type="term" value="F:ATP binding"/>
    <property type="evidence" value="ECO:0007669"/>
    <property type="project" value="UniProtKB-KW"/>
</dbReference>
<dbReference type="Pfam" id="PF01256">
    <property type="entry name" value="Carb_kinase"/>
    <property type="match status" value="1"/>
</dbReference>
<dbReference type="RefSeq" id="WP_145034206.1">
    <property type="nucleotide sequence ID" value="NZ_CP036271.1"/>
</dbReference>
<dbReference type="PROSITE" id="PS51383">
    <property type="entry name" value="YJEF_C_3"/>
    <property type="match status" value="1"/>
</dbReference>
<dbReference type="InterPro" id="IPR000631">
    <property type="entry name" value="CARKD"/>
</dbReference>
<evidence type="ECO:0000256" key="2">
    <source>
        <dbReference type="ARBA" id="ARBA00022840"/>
    </source>
</evidence>
<dbReference type="GO" id="GO:0052855">
    <property type="term" value="F:ADP-dependent NAD(P)H-hydrate dehydratase activity"/>
    <property type="evidence" value="ECO:0007669"/>
    <property type="project" value="UniProtKB-UniRule"/>
</dbReference>
<dbReference type="InParanoid" id="A0A517SKY4"/>
<keyword evidence="3 6" id="KW-0521">NADP</keyword>
<dbReference type="OrthoDB" id="9806925at2"/>
<comment type="cofactor">
    <cofactor evidence="6">
        <name>Mg(2+)</name>
        <dbReference type="ChEBI" id="CHEBI:18420"/>
    </cofactor>
</comment>
<keyword evidence="5 6" id="KW-0456">Lyase</keyword>
<dbReference type="InterPro" id="IPR029056">
    <property type="entry name" value="Ribokinase-like"/>
</dbReference>
<feature type="binding site" evidence="6">
    <location>
        <begin position="197"/>
        <end position="201"/>
    </location>
    <ligand>
        <name>AMP</name>
        <dbReference type="ChEBI" id="CHEBI:456215"/>
    </ligand>
</feature>
<protein>
    <recommendedName>
        <fullName evidence="6">ADP-dependent (S)-NAD(P)H-hydrate dehydratase</fullName>
        <ecNumber evidence="6">4.2.1.136</ecNumber>
    </recommendedName>
    <alternativeName>
        <fullName evidence="6">ADP-dependent NAD(P)HX dehydratase</fullName>
    </alternativeName>
</protein>
<evidence type="ECO:0000256" key="1">
    <source>
        <dbReference type="ARBA" id="ARBA00022741"/>
    </source>
</evidence>
<dbReference type="HAMAP" id="MF_01965">
    <property type="entry name" value="NADHX_dehydratase"/>
    <property type="match status" value="1"/>
</dbReference>
<dbReference type="PANTHER" id="PTHR12592:SF0">
    <property type="entry name" value="ATP-DEPENDENT (S)-NAD(P)H-HYDRATE DEHYDRATASE"/>
    <property type="match status" value="1"/>
</dbReference>
<evidence type="ECO:0000256" key="7">
    <source>
        <dbReference type="SAM" id="MobiDB-lite"/>
    </source>
</evidence>
<keyword evidence="2 6" id="KW-0067">ATP-binding</keyword>
<evidence type="ECO:0000256" key="5">
    <source>
        <dbReference type="ARBA" id="ARBA00023239"/>
    </source>
</evidence>
<comment type="function">
    <text evidence="6">Catalyzes the dehydration of the S-form of NAD(P)HX at the expense of ADP, which is converted to AMP. Together with NAD(P)HX epimerase, which catalyzes the epimerization of the S- and R-forms, the enzyme allows the repair of both epimers of NAD(P)HX, a damaged form of NAD(P)H that is a result of enzymatic or heat-dependent hydration.</text>
</comment>
<proteinExistence type="inferred from homology"/>
<feature type="binding site" evidence="6">
    <location>
        <position position="109"/>
    </location>
    <ligand>
        <name>(6S)-NADPHX</name>
        <dbReference type="ChEBI" id="CHEBI:64076"/>
    </ligand>
</feature>
<evidence type="ECO:0000313" key="10">
    <source>
        <dbReference type="Proteomes" id="UP000315700"/>
    </source>
</evidence>
<dbReference type="EC" id="4.2.1.136" evidence="6"/>
<dbReference type="GO" id="GO:0110051">
    <property type="term" value="P:metabolite repair"/>
    <property type="evidence" value="ECO:0007669"/>
    <property type="project" value="TreeGrafter"/>
</dbReference>
<sequence length="294" mass="30588">MPTFLDDLPPTPARPPDSHKGTFGRVLIVAGSRGMSGAACLSGLGALRGGAGLVDVATPASLQPLIASFEPSWLTFPLPEDAHGRLDGSAFSLIADRWESVSAVAMGPGWSVTDNTRSLARLMIEQCPRPMVIDADGLTALVDQADAWRKSPAARVVTPHPGEFGRMRGVDAKVIQADRVEHATEFAREHGVIVVLKGHGTVVTDGERIVINSTGNPGMATGGTGDVLTGLTGALLAQKMAPFDAARLAVYLHGLAGDLAAKELSQPGLIASDLPSFLGPAWLKLQELRGRAGG</sequence>
<reference evidence="9 10" key="1">
    <citation type="submission" date="2019-02" db="EMBL/GenBank/DDBJ databases">
        <title>Deep-cultivation of Planctomycetes and their phenomic and genomic characterization uncovers novel biology.</title>
        <authorList>
            <person name="Wiegand S."/>
            <person name="Jogler M."/>
            <person name="Boedeker C."/>
            <person name="Pinto D."/>
            <person name="Vollmers J."/>
            <person name="Rivas-Marin E."/>
            <person name="Kohn T."/>
            <person name="Peeters S.H."/>
            <person name="Heuer A."/>
            <person name="Rast P."/>
            <person name="Oberbeckmann S."/>
            <person name="Bunk B."/>
            <person name="Jeske O."/>
            <person name="Meyerdierks A."/>
            <person name="Storesund J.E."/>
            <person name="Kallscheuer N."/>
            <person name="Luecker S."/>
            <person name="Lage O.M."/>
            <person name="Pohl T."/>
            <person name="Merkel B.J."/>
            <person name="Hornburger P."/>
            <person name="Mueller R.-W."/>
            <person name="Bruemmer F."/>
            <person name="Labrenz M."/>
            <person name="Spormann A.M."/>
            <person name="Op den Camp H."/>
            <person name="Overmann J."/>
            <person name="Amann R."/>
            <person name="Jetten M.S.M."/>
            <person name="Mascher T."/>
            <person name="Medema M.H."/>
            <person name="Devos D.P."/>
            <person name="Kaster A.-K."/>
            <person name="Ovreas L."/>
            <person name="Rohde M."/>
            <person name="Galperin M.Y."/>
            <person name="Jogler C."/>
        </authorList>
    </citation>
    <scope>NUCLEOTIDE SEQUENCE [LARGE SCALE GENOMIC DNA]</scope>
    <source>
        <strain evidence="9 10">Pan44</strain>
    </source>
</reference>
<dbReference type="CDD" id="cd01171">
    <property type="entry name" value="YXKO-related"/>
    <property type="match status" value="1"/>
</dbReference>
<dbReference type="Gene3D" id="3.40.1190.20">
    <property type="match status" value="1"/>
</dbReference>
<feature type="domain" description="YjeF C-terminal" evidence="8">
    <location>
        <begin position="3"/>
        <end position="285"/>
    </location>
</feature>
<evidence type="ECO:0000256" key="4">
    <source>
        <dbReference type="ARBA" id="ARBA00023027"/>
    </source>
</evidence>
<keyword evidence="1 6" id="KW-0547">Nucleotide-binding</keyword>
<dbReference type="NCBIfam" id="TIGR00196">
    <property type="entry name" value="yjeF_cterm"/>
    <property type="match status" value="1"/>
</dbReference>
<dbReference type="GO" id="GO:0046496">
    <property type="term" value="P:nicotinamide nucleotide metabolic process"/>
    <property type="evidence" value="ECO:0007669"/>
    <property type="project" value="UniProtKB-UniRule"/>
</dbReference>
<feature type="binding site" evidence="6">
    <location>
        <position position="225"/>
    </location>
    <ligand>
        <name>AMP</name>
        <dbReference type="ChEBI" id="CHEBI:456215"/>
    </ligand>
</feature>
<comment type="subunit">
    <text evidence="6">Homotetramer.</text>
</comment>
<feature type="binding site" evidence="6">
    <location>
        <position position="38"/>
    </location>
    <ligand>
        <name>(6S)-NADPHX</name>
        <dbReference type="ChEBI" id="CHEBI:64076"/>
    </ligand>
</feature>
<name>A0A517SKY4_9PLAN</name>
<keyword evidence="4 6" id="KW-0520">NAD</keyword>
<dbReference type="KEGG" id="ccos:Pan44_48400"/>
<dbReference type="PANTHER" id="PTHR12592">
    <property type="entry name" value="ATP-DEPENDENT (S)-NAD(P)H-HYDRATE DEHYDRATASE FAMILY MEMBER"/>
    <property type="match status" value="1"/>
</dbReference>
<evidence type="ECO:0000259" key="8">
    <source>
        <dbReference type="PROSITE" id="PS51383"/>
    </source>
</evidence>
<feature type="binding site" evidence="6">
    <location>
        <position position="160"/>
    </location>
    <ligand>
        <name>(6S)-NADPHX</name>
        <dbReference type="ChEBI" id="CHEBI:64076"/>
    </ligand>
</feature>
<evidence type="ECO:0000256" key="3">
    <source>
        <dbReference type="ARBA" id="ARBA00022857"/>
    </source>
</evidence>
<dbReference type="Proteomes" id="UP000315700">
    <property type="component" value="Chromosome"/>
</dbReference>
<comment type="catalytic activity">
    <reaction evidence="6">
        <text>(6S)-NADPHX + ADP = AMP + phosphate + NADPH + H(+)</text>
        <dbReference type="Rhea" id="RHEA:32235"/>
        <dbReference type="ChEBI" id="CHEBI:15378"/>
        <dbReference type="ChEBI" id="CHEBI:43474"/>
        <dbReference type="ChEBI" id="CHEBI:57783"/>
        <dbReference type="ChEBI" id="CHEBI:64076"/>
        <dbReference type="ChEBI" id="CHEBI:456215"/>
        <dbReference type="ChEBI" id="CHEBI:456216"/>
        <dbReference type="EC" id="4.2.1.136"/>
    </reaction>
</comment>
<organism evidence="9 10">
    <name type="scientific">Caulifigura coniformis</name>
    <dbReference type="NCBI Taxonomy" id="2527983"/>
    <lineage>
        <taxon>Bacteria</taxon>
        <taxon>Pseudomonadati</taxon>
        <taxon>Planctomycetota</taxon>
        <taxon>Planctomycetia</taxon>
        <taxon>Planctomycetales</taxon>
        <taxon>Planctomycetaceae</taxon>
        <taxon>Caulifigura</taxon>
    </lineage>
</organism>
<keyword evidence="10" id="KW-1185">Reference proteome</keyword>
<dbReference type="GO" id="GO:0052856">
    <property type="term" value="F:NAD(P)HX epimerase activity"/>
    <property type="evidence" value="ECO:0007669"/>
    <property type="project" value="TreeGrafter"/>
</dbReference>
<evidence type="ECO:0000256" key="6">
    <source>
        <dbReference type="HAMAP-Rule" id="MF_01965"/>
    </source>
</evidence>
<accession>A0A517SKY4</accession>
<comment type="similarity">
    <text evidence="6">Belongs to the NnrD/CARKD family.</text>
</comment>
<evidence type="ECO:0000313" key="9">
    <source>
        <dbReference type="EMBL" id="QDT56780.1"/>
    </source>
</evidence>
<feature type="region of interest" description="Disordered" evidence="7">
    <location>
        <begin position="1"/>
        <end position="20"/>
    </location>
</feature>
<comment type="catalytic activity">
    <reaction evidence="6">
        <text>(6S)-NADHX + ADP = AMP + phosphate + NADH + H(+)</text>
        <dbReference type="Rhea" id="RHEA:32223"/>
        <dbReference type="ChEBI" id="CHEBI:15378"/>
        <dbReference type="ChEBI" id="CHEBI:43474"/>
        <dbReference type="ChEBI" id="CHEBI:57945"/>
        <dbReference type="ChEBI" id="CHEBI:64074"/>
        <dbReference type="ChEBI" id="CHEBI:456215"/>
        <dbReference type="ChEBI" id="CHEBI:456216"/>
        <dbReference type="EC" id="4.2.1.136"/>
    </reaction>
</comment>
<gene>
    <name evidence="6" type="primary">nnrD</name>
    <name evidence="9" type="ORF">Pan44_48400</name>
</gene>
<dbReference type="EMBL" id="CP036271">
    <property type="protein sequence ID" value="QDT56780.1"/>
    <property type="molecule type" value="Genomic_DNA"/>
</dbReference>
<dbReference type="SUPFAM" id="SSF53613">
    <property type="entry name" value="Ribokinase-like"/>
    <property type="match status" value="1"/>
</dbReference>
<dbReference type="AlphaFoldDB" id="A0A517SKY4"/>